<feature type="region of interest" description="Disordered" evidence="1">
    <location>
        <begin position="303"/>
        <end position="337"/>
    </location>
</feature>
<feature type="compositionally biased region" description="Basic residues" evidence="1">
    <location>
        <begin position="400"/>
        <end position="412"/>
    </location>
</feature>
<feature type="compositionally biased region" description="Basic residues" evidence="1">
    <location>
        <begin position="170"/>
        <end position="179"/>
    </location>
</feature>
<dbReference type="InterPro" id="IPR036412">
    <property type="entry name" value="HAD-like_sf"/>
</dbReference>
<accession>A0AAV6W9Z2</accession>
<feature type="region of interest" description="Disordered" evidence="1">
    <location>
        <begin position="455"/>
        <end position="489"/>
    </location>
</feature>
<dbReference type="Proteomes" id="UP000826271">
    <property type="component" value="Unassembled WGS sequence"/>
</dbReference>
<feature type="compositionally biased region" description="Basic residues" evidence="1">
    <location>
        <begin position="16"/>
        <end position="28"/>
    </location>
</feature>
<evidence type="ECO:0000313" key="4">
    <source>
        <dbReference type="Proteomes" id="UP000826271"/>
    </source>
</evidence>
<feature type="compositionally biased region" description="Polar residues" evidence="1">
    <location>
        <begin position="386"/>
        <end position="399"/>
    </location>
</feature>
<gene>
    <name evidence="3" type="ORF">BUALT_Bualt16G0022900</name>
</gene>
<feature type="region of interest" description="Disordered" evidence="1">
    <location>
        <begin position="210"/>
        <end position="259"/>
    </location>
</feature>
<sequence length="1256" mass="139734">MDATCTQIPAEDSSKKSKSSRRKERSKKKALEKNGSDPMDSNLEASDIIRDCNVANNELNGNLLETDLTVKPLAEHPKVDTSSMEKISEGNSSIKKKKRKKNKKKTEIKNEVQSMDQINVDTGLTENLAEANSESNGNVLETGLTVKPLVEHPKVDTSSMEKISEGNSSIKKKKRKNNKKKTEIKDEGQSMDQINVDTGLIENLAEANSESKGNLLETDLTVKPLAEHPKVDTSSMEKTSEGNSSIKKKKRKRNKKKTEIKDVVQTMDPTNVDTGLIENLTETNSESNGNLLETGLTVEPLAEHKVDTSSMEKNSEGNSSLKKKKRKKNNKKKKMTEIKDEVQSMDQINVDTGLTENLAEANTESNGNVLETGLTVKPLAEHPKVDTSSMEKISEGNSSLKKKKGKKNKNKTKIKDEVQSMDQINVDTGSIENLAEANNESNWNLLETDLAVNPLPKHPKVVDTSSMEKMSEGNSSLKKKKAKKNKNKTQIKNEVQSMDQINVDTGLIENLAEANDESNGNLLETDLTMEPLAEYPKVDTSSMEKINEGNSSTKKKKGKKNKKKTEIKDEVQSMGQINVDTGLIENLAEANVTGQKKRKRKNLKKAKIKDEIQGMNLAGSILNLHLSDVNHGQKIDGELRNDCADEEYGLCHSDHNMDNPSGPSSNLLQDKENPLDLLKHEAVLLSGVDQRNVDTGLENLAEENVTGKRKRKSKKLKKAKIKDEIQSINLAGSILNLHLSDVNHGQKIDGKLRNDCADKEYGLCYNDHNMDNPSVPSSNLVQDTENPLDMLKDEAILLSGVDQINVDTGLIENLPEANMSDERKRERKKLKKAKIKDEIQSMNLAGSIVNLHLSDLNHGRKIDGELRNDCADKEYGLFHSDHIMDNPSVSSSNLVQDTENPLGLLKHEESVLSSDVVEVSSSKSPCGLVEERCGPLARSMESKGKLLPCESQCLPHPNLAEGHNGRFENGLTEVNDEVILYQGKCSAEGRSVFSTCNVKANTIFSSCGVKDAEYSSPKTAPIASVRRKLLVLDLNGLLADIVMGPIHPREDAHILGRAVFKRPFYGDFLKFCFQNFDVAIWSSRTKRIIDQVVDYLLGDLKNKLLFCWDMSYATQTGFNTLENKHKPLVCKELKKIWENDDPNSRWKKGDYNESNTLLLDDSPYKALLNPPHTAIFPHSFHYGFENDNSLGPGGDLRVYLEGLVNCENVQKYVEQHPFGQRAITEKTLTWRFYAGVLHKMSEQSKDKTPVSLPTLS</sequence>
<name>A0AAV6W9Z2_9LAMI</name>
<feature type="compositionally biased region" description="Basic residues" evidence="1">
    <location>
        <begin position="321"/>
        <end position="334"/>
    </location>
</feature>
<feature type="domain" description="FCP1 homology" evidence="2">
    <location>
        <begin position="1023"/>
        <end position="1203"/>
    </location>
</feature>
<feature type="compositionally biased region" description="Basic residues" evidence="1">
    <location>
        <begin position="246"/>
        <end position="256"/>
    </location>
</feature>
<feature type="compositionally biased region" description="Polar residues" evidence="1">
    <location>
        <begin position="232"/>
        <end position="245"/>
    </location>
</feature>
<evidence type="ECO:0000256" key="1">
    <source>
        <dbReference type="SAM" id="MobiDB-lite"/>
    </source>
</evidence>
<dbReference type="InterPro" id="IPR023214">
    <property type="entry name" value="HAD_sf"/>
</dbReference>
<dbReference type="SUPFAM" id="SSF56784">
    <property type="entry name" value="HAD-like"/>
    <property type="match status" value="1"/>
</dbReference>
<feature type="region of interest" description="Disordered" evidence="1">
    <location>
        <begin position="75"/>
        <end position="110"/>
    </location>
</feature>
<organism evidence="3 4">
    <name type="scientific">Buddleja alternifolia</name>
    <dbReference type="NCBI Taxonomy" id="168488"/>
    <lineage>
        <taxon>Eukaryota</taxon>
        <taxon>Viridiplantae</taxon>
        <taxon>Streptophyta</taxon>
        <taxon>Embryophyta</taxon>
        <taxon>Tracheophyta</taxon>
        <taxon>Spermatophyta</taxon>
        <taxon>Magnoliopsida</taxon>
        <taxon>eudicotyledons</taxon>
        <taxon>Gunneridae</taxon>
        <taxon>Pentapetalae</taxon>
        <taxon>asterids</taxon>
        <taxon>lamiids</taxon>
        <taxon>Lamiales</taxon>
        <taxon>Scrophulariaceae</taxon>
        <taxon>Buddlejeae</taxon>
        <taxon>Buddleja</taxon>
    </lineage>
</organism>
<keyword evidence="4" id="KW-1185">Reference proteome</keyword>
<feature type="region of interest" description="Disordered" evidence="1">
    <location>
        <begin position="374"/>
        <end position="417"/>
    </location>
</feature>
<proteinExistence type="predicted"/>
<feature type="region of interest" description="Disordered" evidence="1">
    <location>
        <begin position="150"/>
        <end position="191"/>
    </location>
</feature>
<comment type="caution">
    <text evidence="3">The sequence shown here is derived from an EMBL/GenBank/DDBJ whole genome shotgun (WGS) entry which is preliminary data.</text>
</comment>
<dbReference type="PROSITE" id="PS50969">
    <property type="entry name" value="FCP1"/>
    <property type="match status" value="1"/>
</dbReference>
<dbReference type="Gene3D" id="3.40.50.1000">
    <property type="entry name" value="HAD superfamily/HAD-like"/>
    <property type="match status" value="1"/>
</dbReference>
<dbReference type="AlphaFoldDB" id="A0AAV6W9Z2"/>
<feature type="compositionally biased region" description="Basic residues" evidence="1">
    <location>
        <begin position="553"/>
        <end position="563"/>
    </location>
</feature>
<feature type="compositionally biased region" description="Polar residues" evidence="1">
    <location>
        <begin position="463"/>
        <end position="476"/>
    </location>
</feature>
<feature type="compositionally biased region" description="Polar residues" evidence="1">
    <location>
        <begin position="80"/>
        <end position="93"/>
    </location>
</feature>
<feature type="compositionally biased region" description="Polar residues" evidence="1">
    <location>
        <begin position="308"/>
        <end position="320"/>
    </location>
</feature>
<feature type="region of interest" description="Disordered" evidence="1">
    <location>
        <begin position="537"/>
        <end position="567"/>
    </location>
</feature>
<dbReference type="PANTHER" id="PTHR12210">
    <property type="entry name" value="DULLARD PROTEIN PHOSPHATASE"/>
    <property type="match status" value="1"/>
</dbReference>
<dbReference type="EMBL" id="WHWC01000016">
    <property type="protein sequence ID" value="KAG8366963.1"/>
    <property type="molecule type" value="Genomic_DNA"/>
</dbReference>
<dbReference type="SMART" id="SM00577">
    <property type="entry name" value="CPDc"/>
    <property type="match status" value="1"/>
</dbReference>
<evidence type="ECO:0000259" key="2">
    <source>
        <dbReference type="PROSITE" id="PS50969"/>
    </source>
</evidence>
<protein>
    <recommendedName>
        <fullName evidence="2">FCP1 homology domain-containing protein</fullName>
    </recommendedName>
</protein>
<feature type="compositionally biased region" description="Basic residues" evidence="1">
    <location>
        <begin position="94"/>
        <end position="104"/>
    </location>
</feature>
<evidence type="ECO:0000313" key="3">
    <source>
        <dbReference type="EMBL" id="KAG8366963.1"/>
    </source>
</evidence>
<feature type="region of interest" description="Disordered" evidence="1">
    <location>
        <begin position="1"/>
        <end position="43"/>
    </location>
</feature>
<reference evidence="3" key="1">
    <citation type="submission" date="2019-10" db="EMBL/GenBank/DDBJ databases">
        <authorList>
            <person name="Zhang R."/>
            <person name="Pan Y."/>
            <person name="Wang J."/>
            <person name="Ma R."/>
            <person name="Yu S."/>
        </authorList>
    </citation>
    <scope>NUCLEOTIDE SEQUENCE</scope>
    <source>
        <strain evidence="3">LA-IB0</strain>
        <tissue evidence="3">Leaf</tissue>
    </source>
</reference>
<dbReference type="Pfam" id="PF03031">
    <property type="entry name" value="NIF"/>
    <property type="match status" value="1"/>
</dbReference>
<dbReference type="InterPro" id="IPR004274">
    <property type="entry name" value="FCP1_dom"/>
</dbReference>
<feature type="compositionally biased region" description="Basic residues" evidence="1">
    <location>
        <begin position="477"/>
        <end position="489"/>
    </location>
</feature>
<dbReference type="InterPro" id="IPR050365">
    <property type="entry name" value="TIM50"/>
</dbReference>
<feature type="compositionally biased region" description="Polar residues" evidence="1">
    <location>
        <begin position="156"/>
        <end position="169"/>
    </location>
</feature>